<keyword evidence="1" id="KW-0472">Membrane</keyword>
<reference evidence="2 3" key="1">
    <citation type="submission" date="2018-06" db="EMBL/GenBank/DDBJ databases">
        <authorList>
            <consortium name="Pathogen Informatics"/>
            <person name="Doyle S."/>
        </authorList>
    </citation>
    <scope>NUCLEOTIDE SEQUENCE [LARGE SCALE GENOMIC DNA]</scope>
    <source>
        <strain evidence="2 3">NCTC11535</strain>
    </source>
</reference>
<gene>
    <name evidence="2" type="ORF">NCTC11535_00944</name>
</gene>
<keyword evidence="1" id="KW-0812">Transmembrane</keyword>
<dbReference type="EMBL" id="UAPQ01000006">
    <property type="protein sequence ID" value="SPT53281.1"/>
    <property type="molecule type" value="Genomic_DNA"/>
</dbReference>
<evidence type="ECO:0000256" key="1">
    <source>
        <dbReference type="SAM" id="Phobius"/>
    </source>
</evidence>
<feature type="transmembrane region" description="Helical" evidence="1">
    <location>
        <begin position="420"/>
        <end position="438"/>
    </location>
</feature>
<comment type="caution">
    <text evidence="2">The sequence shown here is derived from an EMBL/GenBank/DDBJ whole genome shotgun (WGS) entry which is preliminary data.</text>
</comment>
<feature type="transmembrane region" description="Helical" evidence="1">
    <location>
        <begin position="395"/>
        <end position="413"/>
    </location>
</feature>
<proteinExistence type="predicted"/>
<evidence type="ECO:0000313" key="3">
    <source>
        <dbReference type="Proteomes" id="UP000250006"/>
    </source>
</evidence>
<feature type="transmembrane region" description="Helical" evidence="1">
    <location>
        <begin position="107"/>
        <end position="133"/>
    </location>
</feature>
<evidence type="ECO:0000313" key="2">
    <source>
        <dbReference type="EMBL" id="SPT53281.1"/>
    </source>
</evidence>
<feature type="transmembrane region" description="Helical" evidence="1">
    <location>
        <begin position="288"/>
        <end position="309"/>
    </location>
</feature>
<feature type="transmembrane region" description="Helical" evidence="1">
    <location>
        <begin position="369"/>
        <end position="389"/>
    </location>
</feature>
<keyword evidence="1" id="KW-1133">Transmembrane helix</keyword>
<dbReference type="RefSeq" id="WP_229116801.1">
    <property type="nucleotide sequence ID" value="NZ_UAPQ01000006.1"/>
</dbReference>
<accession>A0ABY1VME8</accession>
<protein>
    <submittedName>
        <fullName evidence="2">Predicted integral membrane protein</fullName>
    </submittedName>
</protein>
<sequence>MTSPATLRTPEHQPERWRRTLQVLAVWVGATALSFLVLRLGAQDTPATPWGQAAPTWLEHMAFWDAGWYQRVLEEGYPATLPTGAGGAVANNTWAFMPLLPYLCLPLMALGLNFYAAGALLSLAASAGAAVVLDRWLAPRTGTRTSLWAVLLLWLSPCAPVLQVPYAESLALLLVCAALLAAERGRFLWAAPLALLAAFSRPVGVPLSAAFGLWWAWSLLSSDSVALPAWLARWRDPAAAWLPSTKQPEAEQPGTAEAYAVVVPAAKATATQVTAPAANPGHRKPHGLLALSILTGCAALSWPAIAALVTGRPDAYTATETAWRGTHLVPFMPWWDRSGYFVGAHLGPLLLLALLGLVALALSCRPLRCLGPAAWFWCLGYTLYLLAFFDPTTSLLRLLLPLAPLAWAAMSWLRKKPARVALLLAAFIGQLFWVSWVWNLGSVSIQWVP</sequence>
<organism evidence="2 3">
    <name type="scientific">Actinomyces bovis</name>
    <dbReference type="NCBI Taxonomy" id="1658"/>
    <lineage>
        <taxon>Bacteria</taxon>
        <taxon>Bacillati</taxon>
        <taxon>Actinomycetota</taxon>
        <taxon>Actinomycetes</taxon>
        <taxon>Actinomycetales</taxon>
        <taxon>Actinomycetaceae</taxon>
        <taxon>Actinomyces</taxon>
    </lineage>
</organism>
<feature type="transmembrane region" description="Helical" evidence="1">
    <location>
        <begin position="187"/>
        <end position="217"/>
    </location>
</feature>
<name>A0ABY1VME8_9ACTO</name>
<feature type="transmembrane region" description="Helical" evidence="1">
    <location>
        <begin position="340"/>
        <end position="362"/>
    </location>
</feature>
<keyword evidence="3" id="KW-1185">Reference proteome</keyword>
<feature type="transmembrane region" description="Helical" evidence="1">
    <location>
        <begin position="21"/>
        <end position="42"/>
    </location>
</feature>
<feature type="transmembrane region" description="Helical" evidence="1">
    <location>
        <begin position="145"/>
        <end position="167"/>
    </location>
</feature>
<dbReference type="Proteomes" id="UP000250006">
    <property type="component" value="Unassembled WGS sequence"/>
</dbReference>